<comment type="caution">
    <text evidence="2">The sequence shown here is derived from an EMBL/GenBank/DDBJ whole genome shotgun (WGS) entry which is preliminary data.</text>
</comment>
<organism evidence="2 3">
    <name type="scientific">Mycena albidolilacea</name>
    <dbReference type="NCBI Taxonomy" id="1033008"/>
    <lineage>
        <taxon>Eukaryota</taxon>
        <taxon>Fungi</taxon>
        <taxon>Dikarya</taxon>
        <taxon>Basidiomycota</taxon>
        <taxon>Agaricomycotina</taxon>
        <taxon>Agaricomycetes</taxon>
        <taxon>Agaricomycetidae</taxon>
        <taxon>Agaricales</taxon>
        <taxon>Marasmiineae</taxon>
        <taxon>Mycenaceae</taxon>
        <taxon>Mycena</taxon>
    </lineage>
</organism>
<name>A0AAD7ABM3_9AGAR</name>
<dbReference type="EMBL" id="JARIHO010000010">
    <property type="protein sequence ID" value="KAJ7354386.1"/>
    <property type="molecule type" value="Genomic_DNA"/>
</dbReference>
<gene>
    <name evidence="2" type="ORF">DFH08DRAFT_984871</name>
</gene>
<protein>
    <submittedName>
        <fullName evidence="2">Uncharacterized protein</fullName>
    </submittedName>
</protein>
<accession>A0AAD7ABM3</accession>
<proteinExistence type="predicted"/>
<reference evidence="2" key="1">
    <citation type="submission" date="2023-03" db="EMBL/GenBank/DDBJ databases">
        <title>Massive genome expansion in bonnet fungi (Mycena s.s.) driven by repeated elements and novel gene families across ecological guilds.</title>
        <authorList>
            <consortium name="Lawrence Berkeley National Laboratory"/>
            <person name="Harder C.B."/>
            <person name="Miyauchi S."/>
            <person name="Viragh M."/>
            <person name="Kuo A."/>
            <person name="Thoen E."/>
            <person name="Andreopoulos B."/>
            <person name="Lu D."/>
            <person name="Skrede I."/>
            <person name="Drula E."/>
            <person name="Henrissat B."/>
            <person name="Morin E."/>
            <person name="Kohler A."/>
            <person name="Barry K."/>
            <person name="LaButti K."/>
            <person name="Morin E."/>
            <person name="Salamov A."/>
            <person name="Lipzen A."/>
            <person name="Mereny Z."/>
            <person name="Hegedus B."/>
            <person name="Baldrian P."/>
            <person name="Stursova M."/>
            <person name="Weitz H."/>
            <person name="Taylor A."/>
            <person name="Grigoriev I.V."/>
            <person name="Nagy L.G."/>
            <person name="Martin F."/>
            <person name="Kauserud H."/>
        </authorList>
    </citation>
    <scope>NUCLEOTIDE SEQUENCE</scope>
    <source>
        <strain evidence="2">CBHHK002</strain>
    </source>
</reference>
<keyword evidence="3" id="KW-1185">Reference proteome</keyword>
<sequence>MPADDSGVGVRHPVLSAPAGEFNTPSRHARASSPAHAAAIIDDVGNAHISTPPLSQPPARTTFGFLCAGPAEAIQPTIATSPCVDHSFHDTSKTGSPSSTQLPYLLFTSQRTFNRLTATSATTVELCLPGASRRIIPPSPDTHVSPLHANIKILRSWKSSPPNAGFAAPYDRPPQDLFVSRRVPSKLRVSPLRGTSRAGCILNFKGCLSGTPALLSADFPENPPRTPTLVPQPPPEMAWGHPFSCSRQQISLFLPLSVALLTLYVDDKAVALLPPPQMLNNGDGDPG</sequence>
<evidence type="ECO:0000313" key="3">
    <source>
        <dbReference type="Proteomes" id="UP001218218"/>
    </source>
</evidence>
<evidence type="ECO:0000313" key="2">
    <source>
        <dbReference type="EMBL" id="KAJ7354386.1"/>
    </source>
</evidence>
<feature type="region of interest" description="Disordered" evidence="1">
    <location>
        <begin position="1"/>
        <end position="34"/>
    </location>
</feature>
<dbReference type="AlphaFoldDB" id="A0AAD7ABM3"/>
<evidence type="ECO:0000256" key="1">
    <source>
        <dbReference type="SAM" id="MobiDB-lite"/>
    </source>
</evidence>
<dbReference type="Proteomes" id="UP001218218">
    <property type="component" value="Unassembled WGS sequence"/>
</dbReference>